<sequence length="252" mass="27684">MNSSDAHHYAAAEHLWGGRPNAARDAALSGLQLNPDHAGLHELAGLAEFEQECYGPAVFHFESASVLAPLGTEAQLALADCYLRFGQTHAAGTIYAFLAEEGRCPTTLLPEVAKGLGRLARYELALKVCQRMCALRPTFHPAWFGVAYYLRKLRRPARLLVFPLQTAFELVPQSWTYRLNLLMVFGELGQLPDHLHLLDGVPVEALNCRCLCGQLAAAFATAEDHSRAAEFLARADSLTGRSFDADSETFDR</sequence>
<evidence type="ECO:0000313" key="1">
    <source>
        <dbReference type="EMBL" id="QEL16273.1"/>
    </source>
</evidence>
<dbReference type="EMBL" id="CP042425">
    <property type="protein sequence ID" value="QEL16273.1"/>
    <property type="molecule type" value="Genomic_DNA"/>
</dbReference>
<dbReference type="KEGG" id="lrs:PX52LOC_03214"/>
<dbReference type="SUPFAM" id="SSF48452">
    <property type="entry name" value="TPR-like"/>
    <property type="match status" value="1"/>
</dbReference>
<dbReference type="InterPro" id="IPR011990">
    <property type="entry name" value="TPR-like_helical_dom_sf"/>
</dbReference>
<keyword evidence="2" id="KW-1185">Reference proteome</keyword>
<organism evidence="1 2">
    <name type="scientific">Limnoglobus roseus</name>
    <dbReference type="NCBI Taxonomy" id="2598579"/>
    <lineage>
        <taxon>Bacteria</taxon>
        <taxon>Pseudomonadati</taxon>
        <taxon>Planctomycetota</taxon>
        <taxon>Planctomycetia</taxon>
        <taxon>Gemmatales</taxon>
        <taxon>Gemmataceae</taxon>
        <taxon>Limnoglobus</taxon>
    </lineage>
</organism>
<accession>A0A5C1ADH6</accession>
<dbReference type="AlphaFoldDB" id="A0A5C1ADH6"/>
<dbReference type="OrthoDB" id="271653at2"/>
<gene>
    <name evidence="1" type="ORF">PX52LOC_03214</name>
</gene>
<name>A0A5C1ADH6_9BACT</name>
<evidence type="ECO:0000313" key="2">
    <source>
        <dbReference type="Proteomes" id="UP000324974"/>
    </source>
</evidence>
<reference evidence="2" key="1">
    <citation type="submission" date="2019-08" db="EMBL/GenBank/DDBJ databases">
        <title>Limnoglobus roseus gen. nov., sp. nov., a novel freshwater planctomycete with a giant genome from the family Gemmataceae.</title>
        <authorList>
            <person name="Kulichevskaya I.S."/>
            <person name="Naumoff D.G."/>
            <person name="Miroshnikov K."/>
            <person name="Ivanova A."/>
            <person name="Philippov D.A."/>
            <person name="Hakobyan A."/>
            <person name="Rijpstra I.C."/>
            <person name="Sinninghe Damste J.S."/>
            <person name="Liesack W."/>
            <person name="Dedysh S.N."/>
        </authorList>
    </citation>
    <scope>NUCLEOTIDE SEQUENCE [LARGE SCALE GENOMIC DNA]</scope>
    <source>
        <strain evidence="2">PX52</strain>
    </source>
</reference>
<dbReference type="Proteomes" id="UP000324974">
    <property type="component" value="Chromosome"/>
</dbReference>
<proteinExistence type="predicted"/>
<dbReference type="Gene3D" id="1.25.40.10">
    <property type="entry name" value="Tetratricopeptide repeat domain"/>
    <property type="match status" value="2"/>
</dbReference>
<protein>
    <submittedName>
        <fullName evidence="1">Tetratricopeptide repeat protein</fullName>
    </submittedName>
</protein>
<dbReference type="RefSeq" id="WP_149111025.1">
    <property type="nucleotide sequence ID" value="NZ_CP042425.1"/>
</dbReference>